<feature type="domain" description="Sulfatase-modifying factor enzyme-like" evidence="2">
    <location>
        <begin position="22"/>
        <end position="249"/>
    </location>
</feature>
<dbReference type="Proteomes" id="UP000236893">
    <property type="component" value="Unassembled WGS sequence"/>
</dbReference>
<comment type="caution">
    <text evidence="3">The sequence shown here is derived from an EMBL/GenBank/DDBJ whole genome shotgun (WGS) entry which is preliminary data.</text>
</comment>
<reference evidence="3 4" key="1">
    <citation type="submission" date="2018-01" db="EMBL/GenBank/DDBJ databases">
        <authorList>
            <person name="Gaut B.S."/>
            <person name="Morton B.R."/>
            <person name="Clegg M.T."/>
            <person name="Duvall M.R."/>
        </authorList>
    </citation>
    <scope>NUCLEOTIDE SEQUENCE [LARGE SCALE GENOMIC DNA]</scope>
    <source>
        <strain evidence="3 4">HR-AV</strain>
    </source>
</reference>
<proteinExistence type="predicted"/>
<feature type="chain" id="PRO_5015437105" description="Sulfatase-modifying factor enzyme-like domain-containing protein" evidence="1">
    <location>
        <begin position="19"/>
        <end position="252"/>
    </location>
</feature>
<dbReference type="InterPro" id="IPR042095">
    <property type="entry name" value="SUMF_sf"/>
</dbReference>
<keyword evidence="4" id="KW-1185">Reference proteome</keyword>
<evidence type="ECO:0000313" key="4">
    <source>
        <dbReference type="Proteomes" id="UP000236893"/>
    </source>
</evidence>
<organism evidence="3 4">
    <name type="scientific">Solitalea longa</name>
    <dbReference type="NCBI Taxonomy" id="2079460"/>
    <lineage>
        <taxon>Bacteria</taxon>
        <taxon>Pseudomonadati</taxon>
        <taxon>Bacteroidota</taxon>
        <taxon>Sphingobacteriia</taxon>
        <taxon>Sphingobacteriales</taxon>
        <taxon>Sphingobacteriaceae</taxon>
        <taxon>Solitalea</taxon>
    </lineage>
</organism>
<evidence type="ECO:0000259" key="2">
    <source>
        <dbReference type="Pfam" id="PF03781"/>
    </source>
</evidence>
<dbReference type="GO" id="GO:0120147">
    <property type="term" value="F:formylglycine-generating oxidase activity"/>
    <property type="evidence" value="ECO:0007669"/>
    <property type="project" value="TreeGrafter"/>
</dbReference>
<dbReference type="InterPro" id="IPR016187">
    <property type="entry name" value="CTDL_fold"/>
</dbReference>
<dbReference type="EMBL" id="PQVF01000002">
    <property type="protein sequence ID" value="POY38592.1"/>
    <property type="molecule type" value="Genomic_DNA"/>
</dbReference>
<dbReference type="PANTHER" id="PTHR23150">
    <property type="entry name" value="SULFATASE MODIFYING FACTOR 1, 2"/>
    <property type="match status" value="1"/>
</dbReference>
<protein>
    <recommendedName>
        <fullName evidence="2">Sulfatase-modifying factor enzyme-like domain-containing protein</fullName>
    </recommendedName>
</protein>
<evidence type="ECO:0000313" key="3">
    <source>
        <dbReference type="EMBL" id="POY38592.1"/>
    </source>
</evidence>
<sequence>MKQNFILFLFLISNAVSAQTPVPEMISVLGGRFTMGSNSNDFKFDEKSTPTHTVTVSDFKMAKTETTVAQYRAFCKATGRKMPGWGLMADGKWESDNHPIVNVSFDEANAYCNWLSKKTGKKYRLPTEAEWEYAARGGKKSRGYKYSGGDDPKEVAWFSDTGGLDQAVGHKRPNELGLYDMSGNVYEWCNDWYGDYTAKAQFNPRGPASGVYRVTRGGGSINSYVACHVANRSFAKPDIRYFICGFRVVLVQ</sequence>
<dbReference type="AlphaFoldDB" id="A0A2S5A8A9"/>
<dbReference type="InterPro" id="IPR005532">
    <property type="entry name" value="SUMF_dom"/>
</dbReference>
<name>A0A2S5A8A9_9SPHI</name>
<dbReference type="Pfam" id="PF03781">
    <property type="entry name" value="FGE-sulfatase"/>
    <property type="match status" value="1"/>
</dbReference>
<dbReference type="OrthoDB" id="9773278at2"/>
<dbReference type="SUPFAM" id="SSF56436">
    <property type="entry name" value="C-type lectin-like"/>
    <property type="match status" value="1"/>
</dbReference>
<accession>A0A2S5A8A9</accession>
<evidence type="ECO:0000256" key="1">
    <source>
        <dbReference type="SAM" id="SignalP"/>
    </source>
</evidence>
<gene>
    <name evidence="3" type="ORF">C3K47_04135</name>
</gene>
<dbReference type="PANTHER" id="PTHR23150:SF19">
    <property type="entry name" value="FORMYLGLYCINE-GENERATING ENZYME"/>
    <property type="match status" value="1"/>
</dbReference>
<dbReference type="Gene3D" id="3.90.1580.10">
    <property type="entry name" value="paralog of FGE (formylglycine-generating enzyme)"/>
    <property type="match status" value="1"/>
</dbReference>
<keyword evidence="1" id="KW-0732">Signal</keyword>
<dbReference type="InterPro" id="IPR051043">
    <property type="entry name" value="Sulfatase_Mod_Factor_Kinase"/>
</dbReference>
<dbReference type="RefSeq" id="WP_103787849.1">
    <property type="nucleotide sequence ID" value="NZ_PQVF01000002.1"/>
</dbReference>
<feature type="signal peptide" evidence="1">
    <location>
        <begin position="1"/>
        <end position="18"/>
    </location>
</feature>